<keyword evidence="2" id="KW-1185">Reference proteome</keyword>
<gene>
    <name evidence="1" type="ORF">EHS15_01145</name>
</gene>
<dbReference type="OrthoDB" id="313526at2"/>
<sequence>MKTVQLYSLFLILSFGFGSCRIFKESDLDPNGDFGSMAALYKLFQLTETLNTSFNASLRVNFAKTDGSTYAGYVIKYGYAPGSTRSERSVSEPKFVLGEGERQANIDASGDAFVLVQRLGILTINIYTSSSSNEPVASVSFRVYSTLSTSNFTIYSQTGDIRATLQDISVLTGFLSQIRQVNILGVANGRIYAALNVFETNVSGVSNIYLASSADGLTFDRITKITDLTDINSSSSNSEYWQHILSRPGFDGSNIVFFIRKEIYNTSYVLTSVENKYIQFEKDSQPSSLNSQTLQLSMSNNRILTTPSLYPLLYFSNRWVSFEQNAGEGYTTTPVLRDLALSSSVDLYGTVGCGTTGNAYYTFQVNSSNYLNCSLNSIGSGTGTYQVVTSNITSYSDGYSLSGNYTQSRIYPVNGKLFSLQYNYSVPTTKLGYLVTNTSAYGTAPISINTAISNFSVTFSSSATGSDTLDSVQSSDNRHFFIIQNNDNASQKIIFRSTDDSASVTQMQTLTSPYLMTGDSFIYHAVGGSLVAIGSDVASQTYLMYRLNDGGTWDAAKFLRFTVSR</sequence>
<evidence type="ECO:0000313" key="1">
    <source>
        <dbReference type="EMBL" id="TGN21153.1"/>
    </source>
</evidence>
<accession>A0A4R9M2Y4</accession>
<dbReference type="Proteomes" id="UP000298058">
    <property type="component" value="Unassembled WGS sequence"/>
</dbReference>
<dbReference type="RefSeq" id="WP_135758688.1">
    <property type="nucleotide sequence ID" value="NZ_RQHW01000002.1"/>
</dbReference>
<name>A0A4R9M2Y4_9LEPT</name>
<evidence type="ECO:0000313" key="2">
    <source>
        <dbReference type="Proteomes" id="UP000298058"/>
    </source>
</evidence>
<dbReference type="PROSITE" id="PS51257">
    <property type="entry name" value="PROKAR_LIPOPROTEIN"/>
    <property type="match status" value="1"/>
</dbReference>
<dbReference type="AlphaFoldDB" id="A0A4R9M2Y4"/>
<dbReference type="EMBL" id="RQHW01000002">
    <property type="protein sequence ID" value="TGN21153.1"/>
    <property type="molecule type" value="Genomic_DNA"/>
</dbReference>
<organism evidence="1 2">
    <name type="scientific">Leptospira idonii</name>
    <dbReference type="NCBI Taxonomy" id="1193500"/>
    <lineage>
        <taxon>Bacteria</taxon>
        <taxon>Pseudomonadati</taxon>
        <taxon>Spirochaetota</taxon>
        <taxon>Spirochaetia</taxon>
        <taxon>Leptospirales</taxon>
        <taxon>Leptospiraceae</taxon>
        <taxon>Leptospira</taxon>
    </lineage>
</organism>
<comment type="caution">
    <text evidence="1">The sequence shown here is derived from an EMBL/GenBank/DDBJ whole genome shotgun (WGS) entry which is preliminary data.</text>
</comment>
<reference evidence="1" key="1">
    <citation type="journal article" date="2019" name="PLoS Negl. Trop. Dis.">
        <title>Revisiting the worldwide diversity of Leptospira species in the environment.</title>
        <authorList>
            <person name="Vincent A.T."/>
            <person name="Schiettekatte O."/>
            <person name="Bourhy P."/>
            <person name="Veyrier F.J."/>
            <person name="Picardeau M."/>
        </authorList>
    </citation>
    <scope>NUCLEOTIDE SEQUENCE [LARGE SCALE GENOMIC DNA]</scope>
    <source>
        <strain evidence="1">201300427</strain>
    </source>
</reference>
<proteinExistence type="predicted"/>
<protein>
    <submittedName>
        <fullName evidence="1">Uncharacterized protein</fullName>
    </submittedName>
</protein>